<evidence type="ECO:0000259" key="1">
    <source>
        <dbReference type="Pfam" id="PF22479"/>
    </source>
</evidence>
<name>A0A4R3NMV3_9GAMM</name>
<dbReference type="AlphaFoldDB" id="A0A4R3NMV3"/>
<dbReference type="RefSeq" id="WP_132495400.1">
    <property type="nucleotide sequence ID" value="NZ_SMAS01000002.1"/>
</dbReference>
<organism evidence="2 3">
    <name type="scientific">Providencia alcalifaciens</name>
    <dbReference type="NCBI Taxonomy" id="126385"/>
    <lineage>
        <taxon>Bacteria</taxon>
        <taxon>Pseudomonadati</taxon>
        <taxon>Pseudomonadota</taxon>
        <taxon>Gammaproteobacteria</taxon>
        <taxon>Enterobacterales</taxon>
        <taxon>Morganellaceae</taxon>
        <taxon>Providencia</taxon>
    </lineage>
</organism>
<dbReference type="OrthoDB" id="6444802at2"/>
<dbReference type="InterPro" id="IPR054252">
    <property type="entry name" value="Pam3_gp18"/>
</dbReference>
<dbReference type="EMBL" id="SMAS01000002">
    <property type="protein sequence ID" value="TCT36717.1"/>
    <property type="molecule type" value="Genomic_DNA"/>
</dbReference>
<accession>A0A4R3NMV3</accession>
<comment type="caution">
    <text evidence="2">The sequence shown here is derived from an EMBL/GenBank/DDBJ whole genome shotgun (WGS) entry which is preliminary data.</text>
</comment>
<evidence type="ECO:0000313" key="3">
    <source>
        <dbReference type="Proteomes" id="UP000295055"/>
    </source>
</evidence>
<proteinExistence type="predicted"/>
<dbReference type="Proteomes" id="UP000295055">
    <property type="component" value="Unassembled WGS sequence"/>
</dbReference>
<dbReference type="Pfam" id="PF22479">
    <property type="entry name" value="Pam3_gp18"/>
    <property type="match status" value="1"/>
</dbReference>
<feature type="domain" description="Cyanophage baseplate Pam3 plug gp18" evidence="1">
    <location>
        <begin position="1"/>
        <end position="93"/>
    </location>
</feature>
<evidence type="ECO:0000313" key="2">
    <source>
        <dbReference type="EMBL" id="TCT36717.1"/>
    </source>
</evidence>
<reference evidence="2 3" key="1">
    <citation type="submission" date="2019-03" db="EMBL/GenBank/DDBJ databases">
        <title>Genomic analyses of the natural microbiome of Caenorhabditis elegans.</title>
        <authorList>
            <person name="Samuel B."/>
        </authorList>
    </citation>
    <scope>NUCLEOTIDE SEQUENCE [LARGE SCALE GENOMIC DNA]</scope>
    <source>
        <strain evidence="2 3">JUb102</strain>
    </source>
</reference>
<gene>
    <name evidence="2" type="ORF">EC835_102168</name>
</gene>
<sequence>MQKIPLSTIPNQRLRATLNDNDWELTIKVARQMMCCDIKRNDNMLIQGIRVMPNQPLIPYRYLSGIGNFAFITDNDELPWWELFGKTQYLVWRSSDDD</sequence>
<protein>
    <recommendedName>
        <fullName evidence="1">Cyanophage baseplate Pam3 plug gp18 domain-containing protein</fullName>
    </recommendedName>
</protein>